<feature type="domain" description="HD" evidence="1">
    <location>
        <begin position="48"/>
        <end position="127"/>
    </location>
</feature>
<organism evidence="3 4">
    <name type="scientific">Trichonephila clavata</name>
    <name type="common">Joro spider</name>
    <name type="synonym">Nephila clavata</name>
    <dbReference type="NCBI Taxonomy" id="2740835"/>
    <lineage>
        <taxon>Eukaryota</taxon>
        <taxon>Metazoa</taxon>
        <taxon>Ecdysozoa</taxon>
        <taxon>Arthropoda</taxon>
        <taxon>Chelicerata</taxon>
        <taxon>Arachnida</taxon>
        <taxon>Araneae</taxon>
        <taxon>Araneomorphae</taxon>
        <taxon>Entelegynae</taxon>
        <taxon>Araneoidea</taxon>
        <taxon>Nephilidae</taxon>
        <taxon>Trichonephila</taxon>
    </lineage>
</organism>
<dbReference type="EMBL" id="BMAO01024884">
    <property type="protein sequence ID" value="GFQ98411.1"/>
    <property type="molecule type" value="Genomic_DNA"/>
</dbReference>
<dbReference type="Gene3D" id="1.10.3210.10">
    <property type="entry name" value="Hypothetical protein af1432"/>
    <property type="match status" value="1"/>
</dbReference>
<dbReference type="Proteomes" id="UP000887116">
    <property type="component" value="Unassembled WGS sequence"/>
</dbReference>
<gene>
    <name evidence="3" type="primary">AVEN_194363_1</name>
    <name evidence="3" type="ORF">TNCT_153841</name>
    <name evidence="2" type="ORF">TNCT_322701</name>
</gene>
<dbReference type="GO" id="GO:0016301">
    <property type="term" value="F:kinase activity"/>
    <property type="evidence" value="ECO:0007669"/>
    <property type="project" value="InterPro"/>
</dbReference>
<dbReference type="InterPro" id="IPR027417">
    <property type="entry name" value="P-loop_NTPase"/>
</dbReference>
<dbReference type="CDD" id="cd02019">
    <property type="entry name" value="NK"/>
    <property type="match status" value="1"/>
</dbReference>
<sequence length="787" mass="92113">MDSSSDFVSEFKRVLSLIYPPYEFPDVYGRIINFNWFPNPHHQECFQQHCVDVARRMDALCRRDHLLQEIWKEDITYAYLVGFLHDIGKPFVTRTNFLGQQGFRGHAQVGARLVTLRFQDEIPEDVLLTMGVLIDCHMCCLRNLSFSSEHRLRVNAILHMYLPTLPHLLSLLMRLHSADQSSKQPPVQVDGSGYLYQAPFTFRKDRRVVIFLLGPMGSGKSTIARALTEELASCGSVLHLQRDEILMKLAKEGESYSSCYYRIKGDPALKRQLQTLWQECLDSASADILLVDTCQTYFWSNMIGFENCFRIGVYCVPFNLFDPEAHWRNPRIEFPPEKWSGYPSLLMEQCPWSLEVGTGLWNLVPSLVKRYFDQSWPESLEHHPSLATLWNESFISKMCAQFPFKGIQIEEEFSLMDHKIYRSIYTPGKDVTWGPTRFYRGEYLLQNKNTKMVYPLRSGLPTFTRHPIFPPTFDHVVVTPKYDGSLVNILFIPLQHPYCKLLKEWFPGDRNEFGLFLVGSKQKLVMDSHLRKKFNSVLRFKSFNTFISSYDSYFEDQDCLKTLHFEMMTEADSTELNVYYPENFFKFIGCTTFTKDDRRFALAKPSDARAIPQKTFQTKDACEAYLEELHDQFLKGDTLCEPEGCVLYFWDAQGCLVDIVKKKFPEYLAVVNPDKYPKQYQETLTNPLLAERFQKIRKLKKDLDTSVLKKAIHEFLKKDTKDRKEFALYLEENRFKIQEFQTQLDEIAEKARMKARNIRQELFLNYPYIQKTIANIFRPLGEIVDEE</sequence>
<dbReference type="InterPro" id="IPR006675">
    <property type="entry name" value="HDIG_dom"/>
</dbReference>
<dbReference type="InterPro" id="IPR006674">
    <property type="entry name" value="HD_domain"/>
</dbReference>
<protein>
    <recommendedName>
        <fullName evidence="1">HD domain-containing protein</fullName>
    </recommendedName>
</protein>
<evidence type="ECO:0000313" key="2">
    <source>
        <dbReference type="EMBL" id="GFQ68483.1"/>
    </source>
</evidence>
<evidence type="ECO:0000313" key="4">
    <source>
        <dbReference type="Proteomes" id="UP000887116"/>
    </source>
</evidence>
<dbReference type="AlphaFoldDB" id="A0A8X6G815"/>
<dbReference type="NCBIfam" id="TIGR00277">
    <property type="entry name" value="HDIG"/>
    <property type="match status" value="1"/>
</dbReference>
<proteinExistence type="predicted"/>
<name>A0A8X6G815_TRICU</name>
<evidence type="ECO:0000313" key="3">
    <source>
        <dbReference type="EMBL" id="GFQ98411.1"/>
    </source>
</evidence>
<dbReference type="SUPFAM" id="SSF52540">
    <property type="entry name" value="P-loop containing nucleoside triphosphate hydrolases"/>
    <property type="match status" value="1"/>
</dbReference>
<accession>A0A8X6G815</accession>
<keyword evidence="4" id="KW-1185">Reference proteome</keyword>
<dbReference type="Gene3D" id="3.40.50.300">
    <property type="entry name" value="P-loop containing nucleotide triphosphate hydrolases"/>
    <property type="match status" value="1"/>
</dbReference>
<dbReference type="Pfam" id="PF13671">
    <property type="entry name" value="AAA_33"/>
    <property type="match status" value="1"/>
</dbReference>
<dbReference type="CDD" id="cd00077">
    <property type="entry name" value="HDc"/>
    <property type="match status" value="1"/>
</dbReference>
<comment type="caution">
    <text evidence="3">The sequence shown here is derived from an EMBL/GenBank/DDBJ whole genome shotgun (WGS) entry which is preliminary data.</text>
</comment>
<dbReference type="Pfam" id="PF01966">
    <property type="entry name" value="HD"/>
    <property type="match status" value="1"/>
</dbReference>
<dbReference type="EMBL" id="BMAO01000674">
    <property type="protein sequence ID" value="GFQ68483.1"/>
    <property type="molecule type" value="Genomic_DNA"/>
</dbReference>
<evidence type="ECO:0000259" key="1">
    <source>
        <dbReference type="Pfam" id="PF01966"/>
    </source>
</evidence>
<dbReference type="GO" id="GO:0005524">
    <property type="term" value="F:ATP binding"/>
    <property type="evidence" value="ECO:0007669"/>
    <property type="project" value="UniProtKB-KW"/>
</dbReference>
<reference evidence="3" key="1">
    <citation type="submission" date="2020-07" db="EMBL/GenBank/DDBJ databases">
        <title>Multicomponent nature underlies the extraordinary mechanical properties of spider dragline silk.</title>
        <authorList>
            <person name="Kono N."/>
            <person name="Nakamura H."/>
            <person name="Mori M."/>
            <person name="Yoshida Y."/>
            <person name="Ohtoshi R."/>
            <person name="Malay A.D."/>
            <person name="Moran D.A.P."/>
            <person name="Tomita M."/>
            <person name="Numata K."/>
            <person name="Arakawa K."/>
        </authorList>
    </citation>
    <scope>NUCLEOTIDE SEQUENCE</scope>
</reference>
<dbReference type="OrthoDB" id="6362633at2759"/>
<dbReference type="SUPFAM" id="SSF109604">
    <property type="entry name" value="HD-domain/PDEase-like"/>
    <property type="match status" value="1"/>
</dbReference>
<dbReference type="InterPro" id="IPR003607">
    <property type="entry name" value="HD/PDEase_dom"/>
</dbReference>